<keyword evidence="8" id="KW-1015">Disulfide bond</keyword>
<keyword evidence="3 9" id="KW-0479">Metal-binding</keyword>
<dbReference type="PROSITE" id="PS51864">
    <property type="entry name" value="ASTACIN"/>
    <property type="match status" value="1"/>
</dbReference>
<evidence type="ECO:0000256" key="3">
    <source>
        <dbReference type="ARBA" id="ARBA00022723"/>
    </source>
</evidence>
<keyword evidence="2 9" id="KW-0645">Protease</keyword>
<gene>
    <name evidence="14" type="ORF">MNOR_LOCUS38043</name>
</gene>
<dbReference type="InterPro" id="IPR024079">
    <property type="entry name" value="MetalloPept_cat_dom_sf"/>
</dbReference>
<evidence type="ECO:0000256" key="7">
    <source>
        <dbReference type="ARBA" id="ARBA00023145"/>
    </source>
</evidence>
<dbReference type="Pfam" id="PF01549">
    <property type="entry name" value="ShK"/>
    <property type="match status" value="3"/>
</dbReference>
<evidence type="ECO:0000259" key="13">
    <source>
        <dbReference type="PROSITE" id="PS51864"/>
    </source>
</evidence>
<dbReference type="Gene3D" id="3.40.390.10">
    <property type="entry name" value="Collagenase (Catalytic Domain)"/>
    <property type="match status" value="1"/>
</dbReference>
<dbReference type="InterPro" id="IPR034035">
    <property type="entry name" value="Astacin-like_dom"/>
</dbReference>
<feature type="binding site" evidence="9">
    <location>
        <position position="272"/>
    </location>
    <ligand>
        <name>Zn(2+)</name>
        <dbReference type="ChEBI" id="CHEBI:29105"/>
        <note>catalytic</note>
    </ligand>
</feature>
<proteinExistence type="predicted"/>
<dbReference type="EC" id="3.4.24.-" evidence="10"/>
<protein>
    <recommendedName>
        <fullName evidence="10">Metalloendopeptidase</fullName>
        <ecNumber evidence="10">3.4.24.-</ecNumber>
    </recommendedName>
</protein>
<accession>A0AAV2SKV2</accession>
<evidence type="ECO:0000256" key="9">
    <source>
        <dbReference type="PROSITE-ProRule" id="PRU01211"/>
    </source>
</evidence>
<dbReference type="PANTHER" id="PTHR10127:SF780">
    <property type="entry name" value="METALLOENDOPEPTIDASE"/>
    <property type="match status" value="1"/>
</dbReference>
<evidence type="ECO:0000256" key="10">
    <source>
        <dbReference type="RuleBase" id="RU361183"/>
    </source>
</evidence>
<dbReference type="SUPFAM" id="SSF55486">
    <property type="entry name" value="Metalloproteases ('zincins'), catalytic domain"/>
    <property type="match status" value="1"/>
</dbReference>
<sequence length="519" mass="58147">PITPPTCVTQEPAATAIRCCCSRRSGHTHSSEAEMRAWVTVWVMMGIMAFTAQPACAGRSSDPVGHFEIETIIDPSDIPEVPLGQPDTIDSDIPGHPLSPEDFEHSETMLFEEPNITMQVDPIELAGKFEGDIIILDPQELKLLTESVNTRPNGRSPNSLDAELDNEIPDDGGAPVFAKQRNAIINLDRRWPAGVIPYVISSSYRQEERATIARAISKYHSHTCIRYVPRTVEKDYIHILKGDGCSSSVGRVGGAQAVSLGLGCMYVGIVMHELMHTSGLWHEQSRQDRDKYITINWDNIQDGMGVNFEKYTWQNIQSLGVDYDPSSIMHYGPYAFAKDRSKPTIIPRMAKEEIGQRRAFSKSDILKLNRLYSCAWTTSADVAPTTTPQPLTTTPPGHCADNNKYCSTWSDLGECEKNPTWMNVNCQQACRQCGKECQDQNTYCNYWKDRGECTKNAEYMGLFCRKSCERCHTGDDMTSVACDDKNRHCDAWSNMGQCRANPNYMMIYCKKACNNCVVQ</sequence>
<feature type="compositionally biased region" description="Polar residues" evidence="11">
    <location>
        <begin position="149"/>
        <end position="159"/>
    </location>
</feature>
<evidence type="ECO:0000256" key="8">
    <source>
        <dbReference type="PROSITE-ProRule" id="PRU01005"/>
    </source>
</evidence>
<dbReference type="Proteomes" id="UP001497623">
    <property type="component" value="Unassembled WGS sequence"/>
</dbReference>
<evidence type="ECO:0000256" key="1">
    <source>
        <dbReference type="ARBA" id="ARBA00002657"/>
    </source>
</evidence>
<dbReference type="GO" id="GO:0008270">
    <property type="term" value="F:zinc ion binding"/>
    <property type="evidence" value="ECO:0007669"/>
    <property type="project" value="UniProtKB-UniRule"/>
</dbReference>
<dbReference type="PANTHER" id="PTHR10127">
    <property type="entry name" value="DISCOIDIN, CUB, EGF, LAMININ , AND ZINC METALLOPROTEASE DOMAIN CONTAINING"/>
    <property type="match status" value="1"/>
</dbReference>
<keyword evidence="15" id="KW-1185">Reference proteome</keyword>
<dbReference type="InterPro" id="IPR001506">
    <property type="entry name" value="Peptidase_M12A"/>
</dbReference>
<comment type="function">
    <text evidence="1">Metalloprotease.</text>
</comment>
<dbReference type="GO" id="GO:0004222">
    <property type="term" value="F:metalloendopeptidase activity"/>
    <property type="evidence" value="ECO:0007669"/>
    <property type="project" value="UniProtKB-UniRule"/>
</dbReference>
<dbReference type="PROSITE" id="PS51670">
    <property type="entry name" value="SHKT"/>
    <property type="match status" value="3"/>
</dbReference>
<dbReference type="SMART" id="SM00254">
    <property type="entry name" value="ShKT"/>
    <property type="match status" value="3"/>
</dbReference>
<dbReference type="InterPro" id="IPR003582">
    <property type="entry name" value="ShKT_dom"/>
</dbReference>
<reference evidence="14 15" key="1">
    <citation type="submission" date="2024-05" db="EMBL/GenBank/DDBJ databases">
        <authorList>
            <person name="Wallberg A."/>
        </authorList>
    </citation>
    <scope>NUCLEOTIDE SEQUENCE [LARGE SCALE GENOMIC DNA]</scope>
</reference>
<feature type="binding site" evidence="9">
    <location>
        <position position="282"/>
    </location>
    <ligand>
        <name>Zn(2+)</name>
        <dbReference type="ChEBI" id="CHEBI:29105"/>
        <note>catalytic</note>
    </ligand>
</feature>
<feature type="disulfide bond" evidence="8">
    <location>
        <begin position="399"/>
        <end position="433"/>
    </location>
</feature>
<evidence type="ECO:0000256" key="6">
    <source>
        <dbReference type="ARBA" id="ARBA00023049"/>
    </source>
</evidence>
<feature type="domain" description="Peptidase M12A" evidence="13">
    <location>
        <begin position="182"/>
        <end position="375"/>
    </location>
</feature>
<evidence type="ECO:0000256" key="2">
    <source>
        <dbReference type="ARBA" id="ARBA00022670"/>
    </source>
</evidence>
<comment type="caution">
    <text evidence="8">Lacks conserved residue(s) required for the propagation of feature annotation.</text>
</comment>
<evidence type="ECO:0000256" key="4">
    <source>
        <dbReference type="ARBA" id="ARBA00022801"/>
    </source>
</evidence>
<feature type="disulfide bond" evidence="8">
    <location>
        <begin position="482"/>
        <end position="516"/>
    </location>
</feature>
<feature type="region of interest" description="Disordered" evidence="11">
    <location>
        <begin position="149"/>
        <end position="172"/>
    </location>
</feature>
<keyword evidence="4 9" id="KW-0378">Hydrolase</keyword>
<dbReference type="SMART" id="SM00235">
    <property type="entry name" value="ZnMc"/>
    <property type="match status" value="1"/>
</dbReference>
<feature type="domain" description="ShKT" evidence="12">
    <location>
        <begin position="399"/>
        <end position="433"/>
    </location>
</feature>
<feature type="active site" evidence="9">
    <location>
        <position position="273"/>
    </location>
</feature>
<keyword evidence="6 9" id="KW-0482">Metalloprotease</keyword>
<dbReference type="PRINTS" id="PR00480">
    <property type="entry name" value="ASTACIN"/>
</dbReference>
<name>A0AAV2SKV2_MEGNR</name>
<feature type="domain" description="ShKT" evidence="12">
    <location>
        <begin position="437"/>
        <end position="471"/>
    </location>
</feature>
<dbReference type="EMBL" id="CAXKWB010082336">
    <property type="protein sequence ID" value="CAL4206890.1"/>
    <property type="molecule type" value="Genomic_DNA"/>
</dbReference>
<feature type="disulfide bond" evidence="8">
    <location>
        <begin position="437"/>
        <end position="471"/>
    </location>
</feature>
<dbReference type="CDD" id="cd04280">
    <property type="entry name" value="ZnMc_astacin_like"/>
    <property type="match status" value="1"/>
</dbReference>
<feature type="binding site" evidence="9">
    <location>
        <position position="276"/>
    </location>
    <ligand>
        <name>Zn(2+)</name>
        <dbReference type="ChEBI" id="CHEBI:29105"/>
        <note>catalytic</note>
    </ligand>
</feature>
<dbReference type="InterPro" id="IPR006026">
    <property type="entry name" value="Peptidase_Metallo"/>
</dbReference>
<dbReference type="AlphaFoldDB" id="A0AAV2SKV2"/>
<feature type="non-terminal residue" evidence="14">
    <location>
        <position position="1"/>
    </location>
</feature>
<dbReference type="Pfam" id="PF01400">
    <property type="entry name" value="Astacin"/>
    <property type="match status" value="1"/>
</dbReference>
<keyword evidence="5 9" id="KW-0862">Zinc</keyword>
<comment type="caution">
    <text evidence="14">The sequence shown here is derived from an EMBL/GenBank/DDBJ whole genome shotgun (WGS) entry which is preliminary data.</text>
</comment>
<evidence type="ECO:0000259" key="12">
    <source>
        <dbReference type="PROSITE" id="PS51670"/>
    </source>
</evidence>
<evidence type="ECO:0000313" key="15">
    <source>
        <dbReference type="Proteomes" id="UP001497623"/>
    </source>
</evidence>
<comment type="cofactor">
    <cofactor evidence="9 10">
        <name>Zn(2+)</name>
        <dbReference type="ChEBI" id="CHEBI:29105"/>
    </cofactor>
    <text evidence="9 10">Binds 1 zinc ion per subunit.</text>
</comment>
<organism evidence="14 15">
    <name type="scientific">Meganyctiphanes norvegica</name>
    <name type="common">Northern krill</name>
    <name type="synonym">Thysanopoda norvegica</name>
    <dbReference type="NCBI Taxonomy" id="48144"/>
    <lineage>
        <taxon>Eukaryota</taxon>
        <taxon>Metazoa</taxon>
        <taxon>Ecdysozoa</taxon>
        <taxon>Arthropoda</taxon>
        <taxon>Crustacea</taxon>
        <taxon>Multicrustacea</taxon>
        <taxon>Malacostraca</taxon>
        <taxon>Eumalacostraca</taxon>
        <taxon>Eucarida</taxon>
        <taxon>Euphausiacea</taxon>
        <taxon>Euphausiidae</taxon>
        <taxon>Meganyctiphanes</taxon>
    </lineage>
</organism>
<feature type="domain" description="ShKT" evidence="12">
    <location>
        <begin position="482"/>
        <end position="516"/>
    </location>
</feature>
<dbReference type="GO" id="GO:0006508">
    <property type="term" value="P:proteolysis"/>
    <property type="evidence" value="ECO:0007669"/>
    <property type="project" value="UniProtKB-KW"/>
</dbReference>
<evidence type="ECO:0000256" key="11">
    <source>
        <dbReference type="SAM" id="MobiDB-lite"/>
    </source>
</evidence>
<evidence type="ECO:0000313" key="14">
    <source>
        <dbReference type="EMBL" id="CAL4206890.1"/>
    </source>
</evidence>
<keyword evidence="7" id="KW-0865">Zymogen</keyword>
<evidence type="ECO:0000256" key="5">
    <source>
        <dbReference type="ARBA" id="ARBA00022833"/>
    </source>
</evidence>